<dbReference type="SMART" id="SM00322">
    <property type="entry name" value="KH"/>
    <property type="match status" value="4"/>
</dbReference>
<dbReference type="Gene3D" id="3.30.1370.10">
    <property type="entry name" value="K Homology domain, type 1"/>
    <property type="match status" value="2"/>
</dbReference>
<feature type="domain" description="K Homology" evidence="3">
    <location>
        <begin position="217"/>
        <end position="291"/>
    </location>
</feature>
<dbReference type="Pfam" id="PF00013">
    <property type="entry name" value="KH_1"/>
    <property type="match status" value="3"/>
</dbReference>
<evidence type="ECO:0000313" key="4">
    <source>
        <dbReference type="EMBL" id="CAD1839235.1"/>
    </source>
</evidence>
<keyword evidence="1" id="KW-0677">Repeat</keyword>
<evidence type="ECO:0000256" key="1">
    <source>
        <dbReference type="ARBA" id="ARBA00022737"/>
    </source>
</evidence>
<dbReference type="PANTHER" id="PTHR10288">
    <property type="entry name" value="KH DOMAIN CONTAINING RNA BINDING PROTEIN"/>
    <property type="match status" value="1"/>
</dbReference>
<proteinExistence type="predicted"/>
<dbReference type="AlphaFoldDB" id="A0A6V7Q8R5"/>
<dbReference type="InterPro" id="IPR004088">
    <property type="entry name" value="KH_dom_type_1"/>
</dbReference>
<evidence type="ECO:0000259" key="3">
    <source>
        <dbReference type="SMART" id="SM00322"/>
    </source>
</evidence>
<dbReference type="Gene3D" id="3.30.310.210">
    <property type="match status" value="1"/>
</dbReference>
<dbReference type="InterPro" id="IPR036612">
    <property type="entry name" value="KH_dom_type_1_sf"/>
</dbReference>
<dbReference type="CDD" id="cd22460">
    <property type="entry name" value="KH-I_PEPPER_rpt2_like"/>
    <property type="match status" value="2"/>
</dbReference>
<accession>A0A6V7Q8R5</accession>
<feature type="domain" description="K Homology" evidence="3">
    <location>
        <begin position="1"/>
        <end position="66"/>
    </location>
</feature>
<reference evidence="4" key="1">
    <citation type="submission" date="2020-07" db="EMBL/GenBank/DDBJ databases">
        <authorList>
            <person name="Lin J."/>
        </authorList>
    </citation>
    <scope>NUCLEOTIDE SEQUENCE</scope>
</reference>
<dbReference type="InterPro" id="IPR004087">
    <property type="entry name" value="KH_dom"/>
</dbReference>
<protein>
    <recommendedName>
        <fullName evidence="3">K Homology domain-containing protein</fullName>
    </recommendedName>
</protein>
<gene>
    <name evidence="4" type="ORF">CB5_LOCUS22446</name>
</gene>
<dbReference type="EMBL" id="LR862133">
    <property type="protein sequence ID" value="CAD1839235.1"/>
    <property type="molecule type" value="Genomic_DNA"/>
</dbReference>
<dbReference type="CDD" id="cd22459">
    <property type="entry name" value="KH-I_PEPPER_rpt1_like"/>
    <property type="match status" value="1"/>
</dbReference>
<sequence>MHVGCLLGRGGKIIEQMRMETRTHIRILPRDQYTPRCVSTAEEVVQIVGDGSCVKKAVAIISDRLKESMHRDREELLNNGIRLSAAEEAELGSRYSAGPDRVRNNFYDAEPSGYAFNSDGNPPNNHSETFPYEDLVFRILCPSNKADSFVGSSNGIMDMLRDDVGVDVMVSDPVAGSDERVIIITSKEGPDDELFPAQEALLHIQTHIVDLGPDKDNIITTRLLVPASEIDCLEGRDGSLLDIQRSTSANIQILPKEDLPLCALEADELVQIVGEIRAARNALVQVTGKLRSYLYRDICIPNDMLQASISGLNQIGSLAGRESNSPPKCSPRGESKGAALYHHKQTAATSYHSKDTRASASGLKRFPVPLVTRSTLEVVIPKSAVPNLMMRSRSKLAQISEISGATVTLIDDRPDLTEKIVQISGSPEQADRAQSLLQGFILSTQDDIPAG</sequence>
<dbReference type="SUPFAM" id="SSF54791">
    <property type="entry name" value="Eukaryotic type KH-domain (KH-domain type I)"/>
    <property type="match status" value="4"/>
</dbReference>
<dbReference type="GO" id="GO:0003723">
    <property type="term" value="F:RNA binding"/>
    <property type="evidence" value="ECO:0007669"/>
    <property type="project" value="UniProtKB-UniRule"/>
</dbReference>
<name>A0A6V7Q8R5_ANACO</name>
<keyword evidence="2" id="KW-0694">RNA-binding</keyword>
<evidence type="ECO:0000256" key="2">
    <source>
        <dbReference type="PROSITE-ProRule" id="PRU00117"/>
    </source>
</evidence>
<organism evidence="4">
    <name type="scientific">Ananas comosus var. bracteatus</name>
    <name type="common">red pineapple</name>
    <dbReference type="NCBI Taxonomy" id="296719"/>
    <lineage>
        <taxon>Eukaryota</taxon>
        <taxon>Viridiplantae</taxon>
        <taxon>Streptophyta</taxon>
        <taxon>Embryophyta</taxon>
        <taxon>Tracheophyta</taxon>
        <taxon>Spermatophyta</taxon>
        <taxon>Magnoliopsida</taxon>
        <taxon>Liliopsida</taxon>
        <taxon>Poales</taxon>
        <taxon>Bromeliaceae</taxon>
        <taxon>Bromelioideae</taxon>
        <taxon>Ananas</taxon>
    </lineage>
</organism>
<feature type="domain" description="K Homology" evidence="3">
    <location>
        <begin position="372"/>
        <end position="442"/>
    </location>
</feature>
<feature type="domain" description="K Homology" evidence="3">
    <location>
        <begin position="133"/>
        <end position="206"/>
    </location>
</feature>
<dbReference type="PROSITE" id="PS50084">
    <property type="entry name" value="KH_TYPE_1"/>
    <property type="match status" value="3"/>
</dbReference>